<evidence type="ECO:0000256" key="3">
    <source>
        <dbReference type="ARBA" id="ARBA00022692"/>
    </source>
</evidence>
<dbReference type="Proteomes" id="UP000029221">
    <property type="component" value="Unassembled WGS sequence"/>
</dbReference>
<keyword evidence="11" id="KW-1185">Reference proteome</keyword>
<comment type="similarity">
    <text evidence="6">Belongs to the ABC-4 integral membrane protein family.</text>
</comment>
<dbReference type="InterPro" id="IPR003838">
    <property type="entry name" value="ABC3_permease_C"/>
</dbReference>
<dbReference type="AlphaFoldDB" id="A0A090Q7D5"/>
<dbReference type="InterPro" id="IPR050250">
    <property type="entry name" value="Macrolide_Exporter_MacB"/>
</dbReference>
<reference evidence="10" key="1">
    <citation type="journal article" date="2014" name="Genome Announc.">
        <title>Draft Genome Sequences of Marine Flavobacterium Nonlabens Strains NR17, NR24, NR27, NR32, NR33, and Ara13.</title>
        <authorList>
            <person name="Nakanishi M."/>
            <person name="Meirelles P."/>
            <person name="Suzuki R."/>
            <person name="Takatani N."/>
            <person name="Mino S."/>
            <person name="Suda W."/>
            <person name="Oshima K."/>
            <person name="Hattori M."/>
            <person name="Ohkuma M."/>
            <person name="Hosokawa M."/>
            <person name="Miyashita K."/>
            <person name="Thompson F.L."/>
            <person name="Niwa A."/>
            <person name="Sawabe T."/>
            <person name="Sawabe T."/>
        </authorList>
    </citation>
    <scope>NUCLEOTIDE SEQUENCE [LARGE SCALE GENOMIC DNA]</scope>
    <source>
        <strain evidence="10">JCM 19294</strain>
    </source>
</reference>
<evidence type="ECO:0000313" key="11">
    <source>
        <dbReference type="Proteomes" id="UP000029221"/>
    </source>
</evidence>
<dbReference type="PANTHER" id="PTHR30572:SF4">
    <property type="entry name" value="ABC TRANSPORTER PERMEASE YTRF"/>
    <property type="match status" value="1"/>
</dbReference>
<evidence type="ECO:0000256" key="6">
    <source>
        <dbReference type="ARBA" id="ARBA00038076"/>
    </source>
</evidence>
<evidence type="ECO:0000256" key="2">
    <source>
        <dbReference type="ARBA" id="ARBA00022475"/>
    </source>
</evidence>
<dbReference type="EMBL" id="BBML01000009">
    <property type="protein sequence ID" value="GAK98122.1"/>
    <property type="molecule type" value="Genomic_DNA"/>
</dbReference>
<evidence type="ECO:0000256" key="5">
    <source>
        <dbReference type="ARBA" id="ARBA00023136"/>
    </source>
</evidence>
<feature type="transmembrane region" description="Helical" evidence="7">
    <location>
        <begin position="317"/>
        <end position="341"/>
    </location>
</feature>
<comment type="subcellular location">
    <subcellularLocation>
        <location evidence="1">Cell membrane</location>
        <topology evidence="1">Multi-pass membrane protein</topology>
    </subcellularLocation>
</comment>
<gene>
    <name evidence="10" type="ORF">JCM19294_755</name>
</gene>
<protein>
    <submittedName>
        <fullName evidence="10">ABC transporter efflux protein</fullName>
    </submittedName>
</protein>
<accession>A0A090Q7D5</accession>
<evidence type="ECO:0000256" key="4">
    <source>
        <dbReference type="ARBA" id="ARBA00022989"/>
    </source>
</evidence>
<dbReference type="GO" id="GO:0022857">
    <property type="term" value="F:transmembrane transporter activity"/>
    <property type="evidence" value="ECO:0007669"/>
    <property type="project" value="TreeGrafter"/>
</dbReference>
<keyword evidence="5 7" id="KW-0472">Membrane</keyword>
<feature type="domain" description="MacB-like periplasmic core" evidence="9">
    <location>
        <begin position="4"/>
        <end position="231"/>
    </location>
</feature>
<evidence type="ECO:0000313" key="10">
    <source>
        <dbReference type="EMBL" id="GAK98122.1"/>
    </source>
</evidence>
<organism evidence="10 11">
    <name type="scientific">Nonlabens tegetincola</name>
    <dbReference type="NCBI Taxonomy" id="323273"/>
    <lineage>
        <taxon>Bacteria</taxon>
        <taxon>Pseudomonadati</taxon>
        <taxon>Bacteroidota</taxon>
        <taxon>Flavobacteriia</taxon>
        <taxon>Flavobacteriales</taxon>
        <taxon>Flavobacteriaceae</taxon>
        <taxon>Nonlabens</taxon>
    </lineage>
</organism>
<dbReference type="eggNOG" id="COG0577">
    <property type="taxonomic scope" value="Bacteria"/>
</dbReference>
<evidence type="ECO:0000259" key="8">
    <source>
        <dbReference type="Pfam" id="PF02687"/>
    </source>
</evidence>
<dbReference type="InterPro" id="IPR025857">
    <property type="entry name" value="MacB_PCD"/>
</dbReference>
<feature type="domain" description="ABC3 transporter permease C-terminal" evidence="8">
    <location>
        <begin position="273"/>
        <end position="388"/>
    </location>
</feature>
<keyword evidence="3 7" id="KW-0812">Transmembrane</keyword>
<keyword evidence="2" id="KW-1003">Cell membrane</keyword>
<comment type="caution">
    <text evidence="10">The sequence shown here is derived from an EMBL/GenBank/DDBJ whole genome shotgun (WGS) entry which is preliminary data.</text>
</comment>
<evidence type="ECO:0000256" key="1">
    <source>
        <dbReference type="ARBA" id="ARBA00004651"/>
    </source>
</evidence>
<dbReference type="Pfam" id="PF02687">
    <property type="entry name" value="FtsX"/>
    <property type="match status" value="1"/>
</dbReference>
<evidence type="ECO:0000256" key="7">
    <source>
        <dbReference type="SAM" id="Phobius"/>
    </source>
</evidence>
<feature type="transmembrane region" description="Helical" evidence="7">
    <location>
        <begin position="270"/>
        <end position="296"/>
    </location>
</feature>
<name>A0A090Q7D5_9FLAO</name>
<feature type="transmembrane region" description="Helical" evidence="7">
    <location>
        <begin position="361"/>
        <end position="381"/>
    </location>
</feature>
<evidence type="ECO:0000259" key="9">
    <source>
        <dbReference type="Pfam" id="PF12704"/>
    </source>
</evidence>
<dbReference type="STRING" id="319236.BST91_05035"/>
<dbReference type="Pfam" id="PF12704">
    <property type="entry name" value="MacB_PCD"/>
    <property type="match status" value="1"/>
</dbReference>
<keyword evidence="4 7" id="KW-1133">Transmembrane helix</keyword>
<proteinExistence type="inferred from homology"/>
<dbReference type="PANTHER" id="PTHR30572">
    <property type="entry name" value="MEMBRANE COMPONENT OF TRANSPORTER-RELATED"/>
    <property type="match status" value="1"/>
</dbReference>
<dbReference type="GO" id="GO:0005886">
    <property type="term" value="C:plasma membrane"/>
    <property type="evidence" value="ECO:0007669"/>
    <property type="project" value="UniProtKB-SubCell"/>
</dbReference>
<sequence>MLRTVLTVLIIAIGITALVGILSSVNALKTTITNGFEGIGANTFNIQQYELGFRSRGGGKRTQVNPIISYSQVKEFEERYVDPLTQVGVSFQATSQAEIKSEDRKTKPKVIVAGVNEHYVENAGIELGQGRPFTSIDIQKNARVCLIGSDMEDALFQGLNPIGQQLSIRGNKFTVIGMLKEKGATFGNNQDLRVLIPIGMARSIYTSPNINYNVSVKVFDANYMDKAQDKATILMRSIRNLTPVQENNFGIVRSDSFLASFNEISGALGFAAFFISIITIFGSSIALMNIMLVSVTERTREIGVRKALGARRSTISWQFFIETFLISQYGSITGILLGMLIGYSMSTFAFEIPFEIPVYPIIYATIVSILIAILSGLFPAIKAARLDPIESLRYE</sequence>